<organism evidence="1 4">
    <name type="scientific">Acinetobacter wanghuae</name>
    <dbReference type="NCBI Taxonomy" id="2662362"/>
    <lineage>
        <taxon>Bacteria</taxon>
        <taxon>Pseudomonadati</taxon>
        <taxon>Pseudomonadota</taxon>
        <taxon>Gammaproteobacteria</taxon>
        <taxon>Moraxellales</taxon>
        <taxon>Moraxellaceae</taxon>
        <taxon>Acinetobacter</taxon>
    </lineage>
</organism>
<name>A0A5Q0P6L4_9GAMM</name>
<proteinExistence type="predicted"/>
<evidence type="ECO:0000313" key="4">
    <source>
        <dbReference type="Proteomes" id="UP000480556"/>
    </source>
</evidence>
<keyword evidence="3" id="KW-1185">Reference proteome</keyword>
<dbReference type="EMBL" id="WITK01000014">
    <property type="protein sequence ID" value="MQW92585.1"/>
    <property type="molecule type" value="Genomic_DNA"/>
</dbReference>
<evidence type="ECO:0000313" key="2">
    <source>
        <dbReference type="EMBL" id="QGA12303.1"/>
    </source>
</evidence>
<gene>
    <name evidence="2" type="ORF">GFH30_06590</name>
    <name evidence="1" type="ORF">GHJ48_09320</name>
</gene>
<protein>
    <recommendedName>
        <fullName evidence="5">Acyl-CoA thioesterase</fullName>
    </recommendedName>
</protein>
<sequence>MRNRQMRKPNDVQFDNWTPQHDSYLIENNDLAMDILKQTLPFSDEEIMARRKVLGLVTRIRQLKKLRHF</sequence>
<dbReference type="Proteomes" id="UP000480556">
    <property type="component" value="Unassembled WGS sequence"/>
</dbReference>
<dbReference type="Proteomes" id="UP000327478">
    <property type="component" value="Chromosome"/>
</dbReference>
<evidence type="ECO:0000313" key="3">
    <source>
        <dbReference type="Proteomes" id="UP000327478"/>
    </source>
</evidence>
<dbReference type="AlphaFoldDB" id="A0A5Q0P6L4"/>
<evidence type="ECO:0008006" key="5">
    <source>
        <dbReference type="Google" id="ProtNLM"/>
    </source>
</evidence>
<dbReference type="EMBL" id="CP045650">
    <property type="protein sequence ID" value="QGA12303.1"/>
    <property type="molecule type" value="Genomic_DNA"/>
</dbReference>
<accession>A0A5Q0P6L4</accession>
<reference evidence="3 4" key="1">
    <citation type="submission" date="2019-10" db="EMBL/GenBank/DDBJ databases">
        <authorList>
            <person name="Dong K."/>
        </authorList>
    </citation>
    <scope>NUCLEOTIDE SEQUENCE [LARGE SCALE GENOMIC DNA]</scope>
    <source>
        <strain evidence="2">Dk386</strain>
        <strain evidence="3">dk386</strain>
        <strain evidence="1">Dk771</strain>
        <strain evidence="4">dk771</strain>
    </source>
</reference>
<evidence type="ECO:0000313" key="1">
    <source>
        <dbReference type="EMBL" id="MQW92585.1"/>
    </source>
</evidence>